<reference evidence="6" key="1">
    <citation type="submission" date="2023-06" db="EMBL/GenBank/DDBJ databases">
        <title>Genomic of Agaribacillus aureum.</title>
        <authorList>
            <person name="Wang G."/>
        </authorList>
    </citation>
    <scope>NUCLEOTIDE SEQUENCE</scope>
    <source>
        <strain evidence="6">BMA12</strain>
    </source>
</reference>
<sequence>MMRYLALKILILMSGHLSLEAQRLEFGKAVMLDSMVNTEAEEINPRITGDGERLYFTRAFYKKNIGGQYAGQDIWYSEQSGQQWTRAKNLKALNDRDNNAVLGLNKAADKLYLINNYTSPARRELGLVVVNKGEGRKQWREKKELPVRVQVPNDHYGFYLTPDEQVLIISMMGEESLGEEDLYVTINEGGEWSKPKHLGRTINSTGYEISPFLSSDKQTLYFSSTGFEGAGNADIFSAKRLDDSWTNRSSPKNLGGQINSEFFDAYFIIGDDGTAYFSSNRGGGMCDIYLSKVSIIEEQLEEPKKEEIITDQVVESNGQESVTKGITVPVAKPLPAQQIVYFDFDSDVLTTKSKNTLAEVLKIISGRSDLLIELHGHTDERGNENYNDDLSRRRSEAVKKYLSKNQLDISKLKIFYHGETKPAASGSEAGDHHQLNRRVAIVYKQLH</sequence>
<dbReference type="RefSeq" id="WP_346758312.1">
    <property type="nucleotide sequence ID" value="NZ_JAUJEB010000001.1"/>
</dbReference>
<organism evidence="6 7">
    <name type="scientific">Agaribacillus aureus</name>
    <dbReference type="NCBI Taxonomy" id="3051825"/>
    <lineage>
        <taxon>Bacteria</taxon>
        <taxon>Pseudomonadati</taxon>
        <taxon>Bacteroidota</taxon>
        <taxon>Cytophagia</taxon>
        <taxon>Cytophagales</taxon>
        <taxon>Splendidivirgaceae</taxon>
        <taxon>Agaribacillus</taxon>
    </lineage>
</organism>
<dbReference type="InterPro" id="IPR050330">
    <property type="entry name" value="Bact_OuterMem_StrucFunc"/>
</dbReference>
<dbReference type="Gene3D" id="3.30.1330.60">
    <property type="entry name" value="OmpA-like domain"/>
    <property type="match status" value="1"/>
</dbReference>
<name>A0ABT8L7H1_9BACT</name>
<comment type="subcellular location">
    <subcellularLocation>
        <location evidence="1">Cell outer membrane</location>
    </subcellularLocation>
</comment>
<comment type="caution">
    <text evidence="6">The sequence shown here is derived from an EMBL/GenBank/DDBJ whole genome shotgun (WGS) entry which is preliminary data.</text>
</comment>
<evidence type="ECO:0000256" key="2">
    <source>
        <dbReference type="ARBA" id="ARBA00023136"/>
    </source>
</evidence>
<keyword evidence="2 4" id="KW-0472">Membrane</keyword>
<dbReference type="SUPFAM" id="SSF82171">
    <property type="entry name" value="DPP6 N-terminal domain-like"/>
    <property type="match status" value="1"/>
</dbReference>
<accession>A0ABT8L7H1</accession>
<protein>
    <submittedName>
        <fullName evidence="6">OmpA family protein</fullName>
    </submittedName>
</protein>
<keyword evidence="3" id="KW-0998">Cell outer membrane</keyword>
<evidence type="ECO:0000256" key="3">
    <source>
        <dbReference type="ARBA" id="ARBA00023237"/>
    </source>
</evidence>
<dbReference type="Pfam" id="PF07676">
    <property type="entry name" value="PD40"/>
    <property type="match status" value="3"/>
</dbReference>
<evidence type="ECO:0000313" key="7">
    <source>
        <dbReference type="Proteomes" id="UP001172083"/>
    </source>
</evidence>
<dbReference type="EMBL" id="JAUJEB010000001">
    <property type="protein sequence ID" value="MDN5212996.1"/>
    <property type="molecule type" value="Genomic_DNA"/>
</dbReference>
<evidence type="ECO:0000256" key="1">
    <source>
        <dbReference type="ARBA" id="ARBA00004442"/>
    </source>
</evidence>
<evidence type="ECO:0000313" key="6">
    <source>
        <dbReference type="EMBL" id="MDN5212996.1"/>
    </source>
</evidence>
<dbReference type="InterPro" id="IPR036737">
    <property type="entry name" value="OmpA-like_sf"/>
</dbReference>
<dbReference type="PROSITE" id="PS51123">
    <property type="entry name" value="OMPA_2"/>
    <property type="match status" value="1"/>
</dbReference>
<dbReference type="PANTHER" id="PTHR30329">
    <property type="entry name" value="STATOR ELEMENT OF FLAGELLAR MOTOR COMPLEX"/>
    <property type="match status" value="1"/>
</dbReference>
<dbReference type="Proteomes" id="UP001172083">
    <property type="component" value="Unassembled WGS sequence"/>
</dbReference>
<feature type="domain" description="OmpA-like" evidence="5">
    <location>
        <begin position="329"/>
        <end position="447"/>
    </location>
</feature>
<dbReference type="InterPro" id="IPR006664">
    <property type="entry name" value="OMP_bac"/>
</dbReference>
<evidence type="ECO:0000256" key="4">
    <source>
        <dbReference type="PROSITE-ProRule" id="PRU00473"/>
    </source>
</evidence>
<dbReference type="InterPro" id="IPR011659">
    <property type="entry name" value="WD40"/>
</dbReference>
<gene>
    <name evidence="6" type="ORF">QQ020_13095</name>
</gene>
<dbReference type="SUPFAM" id="SSF103088">
    <property type="entry name" value="OmpA-like"/>
    <property type="match status" value="1"/>
</dbReference>
<dbReference type="Pfam" id="PF00691">
    <property type="entry name" value="OmpA"/>
    <property type="match status" value="1"/>
</dbReference>
<keyword evidence="7" id="KW-1185">Reference proteome</keyword>
<dbReference type="CDD" id="cd07185">
    <property type="entry name" value="OmpA_C-like"/>
    <property type="match status" value="1"/>
</dbReference>
<dbReference type="PRINTS" id="PR01021">
    <property type="entry name" value="OMPADOMAIN"/>
</dbReference>
<dbReference type="PANTHER" id="PTHR30329:SF21">
    <property type="entry name" value="LIPOPROTEIN YIAD-RELATED"/>
    <property type="match status" value="1"/>
</dbReference>
<dbReference type="InterPro" id="IPR006665">
    <property type="entry name" value="OmpA-like"/>
</dbReference>
<evidence type="ECO:0000259" key="5">
    <source>
        <dbReference type="PROSITE" id="PS51123"/>
    </source>
</evidence>
<proteinExistence type="predicted"/>